<accession>K4IP52</accession>
<dbReference type="KEGG" id="ptq:P700755_000273"/>
<reference evidence="1" key="1">
    <citation type="submission" date="2006-03" db="EMBL/GenBank/DDBJ databases">
        <authorList>
            <person name="Bowman J."/>
            <person name="Ferriera S."/>
            <person name="Johnson J."/>
            <person name="Kravitz S."/>
            <person name="Halpern A."/>
            <person name="Remington K."/>
            <person name="Beeson K."/>
            <person name="Tran B."/>
            <person name="Rogers Y.-H."/>
            <person name="Friedman R."/>
            <person name="Venter J.C."/>
        </authorList>
    </citation>
    <scope>NUCLEOTIDE SEQUENCE [LARGE SCALE GENOMIC DNA]</scope>
    <source>
        <strain evidence="1">ATCC 700755</strain>
    </source>
</reference>
<keyword evidence="2" id="KW-1185">Reference proteome</keyword>
<gene>
    <name evidence="1" type="ordered locus">P700755_000273</name>
</gene>
<evidence type="ECO:0000313" key="1">
    <source>
        <dbReference type="EMBL" id="AFU67315.1"/>
    </source>
</evidence>
<reference evidence="1" key="2">
    <citation type="submission" date="2012-09" db="EMBL/GenBank/DDBJ databases">
        <title>The complete sequence of Psychroflexus torquis an extreme psychrophile from sea-ice that is stimulated by light.</title>
        <authorList>
            <person name="Feng S."/>
            <person name="Powell S.M."/>
            <person name="Bowman J.P."/>
        </authorList>
    </citation>
    <scope>NUCLEOTIDE SEQUENCE [LARGE SCALE GENOMIC DNA]</scope>
    <source>
        <strain evidence="1">ATCC 700755</strain>
    </source>
</reference>
<evidence type="ECO:0000313" key="2">
    <source>
        <dbReference type="Proteomes" id="UP000008514"/>
    </source>
</evidence>
<organism evidence="1 2">
    <name type="scientific">Psychroflexus torquis (strain ATCC 700755 / CIP 106069 / ACAM 623)</name>
    <dbReference type="NCBI Taxonomy" id="313595"/>
    <lineage>
        <taxon>Bacteria</taxon>
        <taxon>Pseudomonadati</taxon>
        <taxon>Bacteroidota</taxon>
        <taxon>Flavobacteriia</taxon>
        <taxon>Flavobacteriales</taxon>
        <taxon>Flavobacteriaceae</taxon>
        <taxon>Psychroflexus</taxon>
    </lineage>
</organism>
<proteinExistence type="predicted"/>
<sequence>MLIGFSGMSISIDNQKTFSVAWRLDFLGFIFKLSYNQASNPRLYKA</sequence>
<dbReference type="AlphaFoldDB" id="K4IP52"/>
<name>K4IP52_PSYTT</name>
<dbReference type="Proteomes" id="UP000008514">
    <property type="component" value="Chromosome"/>
</dbReference>
<protein>
    <submittedName>
        <fullName evidence="1">Uncharacterized protein</fullName>
    </submittedName>
</protein>
<dbReference type="HOGENOM" id="CLU_3188113_0_0_10"/>
<dbReference type="EMBL" id="CP003879">
    <property type="protein sequence ID" value="AFU67315.1"/>
    <property type="molecule type" value="Genomic_DNA"/>
</dbReference>